<feature type="active site" description="Charge relay system" evidence="2">
    <location>
        <position position="316"/>
    </location>
</feature>
<dbReference type="InterPro" id="IPR000073">
    <property type="entry name" value="AB_hydrolase_1"/>
</dbReference>
<dbReference type="KEGG" id="wna:KA717_11075"/>
<gene>
    <name evidence="4" type="ORF">KA717_11075</name>
</gene>
<name>A0A977L074_9CYAN</name>
<dbReference type="PANTHER" id="PTHR10794:SF94">
    <property type="entry name" value="ESTERASE YHET-RELATED"/>
    <property type="match status" value="1"/>
</dbReference>
<keyword evidence="4" id="KW-0378">Hydrolase</keyword>
<feature type="active site" description="Charge relay system" evidence="2">
    <location>
        <position position="285"/>
    </location>
</feature>
<dbReference type="GO" id="GO:0047372">
    <property type="term" value="F:monoacylglycerol lipase activity"/>
    <property type="evidence" value="ECO:0007669"/>
    <property type="project" value="TreeGrafter"/>
</dbReference>
<evidence type="ECO:0000259" key="3">
    <source>
        <dbReference type="Pfam" id="PF12697"/>
    </source>
</evidence>
<sequence>MLASFLPPWYLRQGFAMTLYSAWYASRTWEKTVIEAEPPYQSRIFWGAGGVPIYGQIAIPPQAKATLVATYGITGDLDNQWFLRLLGRKAYAQGYAVVLFDWRGHGKTAELSPTLTSDGLYEGEDFVRIASQAKALGCPTPLWLAGYSLGGQLALWGVKMAQTVQTWGRDLNLEATDIGGGAVICPSLDSERSLRYLMAHPLGKYVEKAITKELNKLAWKLHQYHPQDIDPDAIQRATSIWGFDQELVIPRLGFATVSDYYAASSALPLLSQLRKPTLILYAADDPLFDPALVTELQDLSADNPHIELALTRFGGHVGYISGQKGQQLSGDSDRWWALNRLLDWFNQQSATLQTVSARPLTVF</sequence>
<dbReference type="InterPro" id="IPR050960">
    <property type="entry name" value="AB_hydrolase_4_sf"/>
</dbReference>
<dbReference type="AlphaFoldDB" id="A0A977L074"/>
<dbReference type="EMBL" id="CP073041">
    <property type="protein sequence ID" value="UXE63151.1"/>
    <property type="molecule type" value="Genomic_DNA"/>
</dbReference>
<evidence type="ECO:0000256" key="2">
    <source>
        <dbReference type="PIRSR" id="PIRSR005211-1"/>
    </source>
</evidence>
<dbReference type="Proteomes" id="UP001065613">
    <property type="component" value="Chromosome"/>
</dbReference>
<evidence type="ECO:0000256" key="1">
    <source>
        <dbReference type="ARBA" id="ARBA00010884"/>
    </source>
</evidence>
<dbReference type="InterPro" id="IPR029058">
    <property type="entry name" value="AB_hydrolase_fold"/>
</dbReference>
<evidence type="ECO:0000313" key="4">
    <source>
        <dbReference type="EMBL" id="UXE63151.1"/>
    </source>
</evidence>
<feature type="active site" description="Charge relay system" evidence="2">
    <location>
        <position position="148"/>
    </location>
</feature>
<organism evidence="4">
    <name type="scientific">Woronichinia naegeliana WA131</name>
    <dbReference type="NCBI Taxonomy" id="2824559"/>
    <lineage>
        <taxon>Bacteria</taxon>
        <taxon>Bacillati</taxon>
        <taxon>Cyanobacteriota</taxon>
        <taxon>Cyanophyceae</taxon>
        <taxon>Synechococcales</taxon>
        <taxon>Coelosphaeriaceae</taxon>
        <taxon>Woronichinia</taxon>
    </lineage>
</organism>
<proteinExistence type="inferred from homology"/>
<dbReference type="SUPFAM" id="SSF53474">
    <property type="entry name" value="alpha/beta-Hydrolases"/>
    <property type="match status" value="1"/>
</dbReference>
<protein>
    <submittedName>
        <fullName evidence="4">Alpha/beta fold hydrolase</fullName>
    </submittedName>
</protein>
<dbReference type="PANTHER" id="PTHR10794">
    <property type="entry name" value="ABHYDROLASE DOMAIN-CONTAINING PROTEIN"/>
    <property type="match status" value="1"/>
</dbReference>
<dbReference type="InterPro" id="IPR012020">
    <property type="entry name" value="ABHD4"/>
</dbReference>
<dbReference type="Gene3D" id="3.40.50.1820">
    <property type="entry name" value="alpha/beta hydrolase"/>
    <property type="match status" value="1"/>
</dbReference>
<dbReference type="GO" id="GO:0034338">
    <property type="term" value="F:short-chain carboxylesterase activity"/>
    <property type="evidence" value="ECO:0007669"/>
    <property type="project" value="TreeGrafter"/>
</dbReference>
<comment type="similarity">
    <text evidence="1">Belongs to the AB hydrolase superfamily. AB hydrolase 4 family.</text>
</comment>
<accession>A0A977L074</accession>
<dbReference type="Pfam" id="PF12697">
    <property type="entry name" value="Abhydrolase_6"/>
    <property type="match status" value="1"/>
</dbReference>
<dbReference type="PIRSF" id="PIRSF005211">
    <property type="entry name" value="Ab_hydro_YheT"/>
    <property type="match status" value="1"/>
</dbReference>
<reference evidence="4" key="1">
    <citation type="submission" date="2021-04" db="EMBL/GenBank/DDBJ databases">
        <title>Genome sequence of Woronichinia naegeliana from Washington state freshwater lake bloom.</title>
        <authorList>
            <person name="Dreher T.W."/>
        </authorList>
    </citation>
    <scope>NUCLEOTIDE SEQUENCE</scope>
    <source>
        <strain evidence="4">WA131</strain>
    </source>
</reference>
<feature type="domain" description="AB hydrolase-1" evidence="3">
    <location>
        <begin position="81"/>
        <end position="316"/>
    </location>
</feature>